<feature type="transmembrane region" description="Helical" evidence="1">
    <location>
        <begin position="33"/>
        <end position="57"/>
    </location>
</feature>
<organism evidence="3">
    <name type="scientific">Caenorhabditis brenneri</name>
    <name type="common">Nematode worm</name>
    <dbReference type="NCBI Taxonomy" id="135651"/>
    <lineage>
        <taxon>Eukaryota</taxon>
        <taxon>Metazoa</taxon>
        <taxon>Ecdysozoa</taxon>
        <taxon>Nematoda</taxon>
        <taxon>Chromadorea</taxon>
        <taxon>Rhabditida</taxon>
        <taxon>Rhabditina</taxon>
        <taxon>Rhabditomorpha</taxon>
        <taxon>Rhabditoidea</taxon>
        <taxon>Rhabditidae</taxon>
        <taxon>Peloderinae</taxon>
        <taxon>Caenorhabditis</taxon>
    </lineage>
</organism>
<protein>
    <submittedName>
        <fullName evidence="2">Uncharacterized protein</fullName>
    </submittedName>
</protein>
<evidence type="ECO:0000313" key="3">
    <source>
        <dbReference type="Proteomes" id="UP000008068"/>
    </source>
</evidence>
<dbReference type="Proteomes" id="UP000008068">
    <property type="component" value="Unassembled WGS sequence"/>
</dbReference>
<dbReference type="InParanoid" id="G0MJS2"/>
<dbReference type="HOGENOM" id="CLU_1107906_0_0_1"/>
<dbReference type="AlphaFoldDB" id="G0MJS2"/>
<keyword evidence="1" id="KW-0812">Transmembrane</keyword>
<evidence type="ECO:0000256" key="1">
    <source>
        <dbReference type="SAM" id="Phobius"/>
    </source>
</evidence>
<dbReference type="EMBL" id="GL379797">
    <property type="protein sequence ID" value="EGT32453.1"/>
    <property type="molecule type" value="Genomic_DNA"/>
</dbReference>
<accession>G0MJS2</accession>
<sequence>MNKTLKEILQLSTEELEPEPGFPHCLTDLINTFWWSIILVVDVIGIGFICYWISLLFKYHSAYWRSKWVHQISDEPYVLHHSILRRIKEDPVWKRVIPQVKIYCDSYKPGNPLLPNYAIQRMNSIMKKIFDLKILDTDSHSTKLDWGVNYRLKFVQDCMNSTKYPARSQRKIEGFHTRELTVEYCRVARRNMLTAFKPDGAYHQEWNHNQDVMTVEKCHRCTNRANRDRPPTYFSVVVGDETGQPMLSRSL</sequence>
<proteinExistence type="predicted"/>
<reference evidence="3" key="1">
    <citation type="submission" date="2011-07" db="EMBL/GenBank/DDBJ databases">
        <authorList>
            <consortium name="Caenorhabditis brenneri Sequencing and Analysis Consortium"/>
            <person name="Wilson R.K."/>
        </authorList>
    </citation>
    <scope>NUCLEOTIDE SEQUENCE [LARGE SCALE GENOMIC DNA]</scope>
    <source>
        <strain evidence="3">PB2801</strain>
    </source>
</reference>
<keyword evidence="1" id="KW-0472">Membrane</keyword>
<evidence type="ECO:0000313" key="2">
    <source>
        <dbReference type="EMBL" id="EGT32453.1"/>
    </source>
</evidence>
<gene>
    <name evidence="2" type="ORF">CAEBREN_10601</name>
</gene>
<name>G0MJS2_CAEBE</name>
<keyword evidence="3" id="KW-1185">Reference proteome</keyword>
<keyword evidence="1" id="KW-1133">Transmembrane helix</keyword>